<protein>
    <submittedName>
        <fullName evidence="2">Uncharacterized protein</fullName>
    </submittedName>
</protein>
<dbReference type="Proteomes" id="UP000558488">
    <property type="component" value="Unassembled WGS sequence"/>
</dbReference>
<proteinExistence type="predicted"/>
<comment type="caution">
    <text evidence="2">The sequence shown here is derived from an EMBL/GenBank/DDBJ whole genome shotgun (WGS) entry which is preliminary data.</text>
</comment>
<dbReference type="EMBL" id="JACAGB010000004">
    <property type="protein sequence ID" value="KAF6366393.1"/>
    <property type="molecule type" value="Genomic_DNA"/>
</dbReference>
<evidence type="ECO:0000313" key="2">
    <source>
        <dbReference type="EMBL" id="KAF6366393.1"/>
    </source>
</evidence>
<dbReference type="AlphaFoldDB" id="A0A7J7YWJ1"/>
<reference evidence="2 3" key="1">
    <citation type="journal article" date="2020" name="Nature">
        <title>Six reference-quality genomes reveal evolution of bat adaptations.</title>
        <authorList>
            <person name="Jebb D."/>
            <person name="Huang Z."/>
            <person name="Pippel M."/>
            <person name="Hughes G.M."/>
            <person name="Lavrichenko K."/>
            <person name="Devanna P."/>
            <person name="Winkler S."/>
            <person name="Jermiin L.S."/>
            <person name="Skirmuntt E.C."/>
            <person name="Katzourakis A."/>
            <person name="Burkitt-Gray L."/>
            <person name="Ray D.A."/>
            <person name="Sullivan K.A.M."/>
            <person name="Roscito J.G."/>
            <person name="Kirilenko B.M."/>
            <person name="Davalos L.M."/>
            <person name="Corthals A.P."/>
            <person name="Power M.L."/>
            <person name="Jones G."/>
            <person name="Ransome R.D."/>
            <person name="Dechmann D.K.N."/>
            <person name="Locatelli A.G."/>
            <person name="Puechmaille S.J."/>
            <person name="Fedrigo O."/>
            <person name="Jarvis E.D."/>
            <person name="Hiller M."/>
            <person name="Vernes S.C."/>
            <person name="Myers E.W."/>
            <person name="Teeling E.C."/>
        </authorList>
    </citation>
    <scope>NUCLEOTIDE SEQUENCE [LARGE SCALE GENOMIC DNA]</scope>
    <source>
        <strain evidence="2">MPipKuh1</strain>
        <tissue evidence="2">Flight muscle</tissue>
    </source>
</reference>
<accession>A0A7J7YWJ1</accession>
<feature type="region of interest" description="Disordered" evidence="1">
    <location>
        <begin position="81"/>
        <end position="146"/>
    </location>
</feature>
<sequence>MSLSWRVEPLSQFLSLPGGSSLGGSWARVGHSTNEATAARRALRKRSSTMAPRPLGVRGVTGIGGGSPLDPLAEILTTLPVPDETGRGRVTARTLETRRPRHPLKGPERPPRLPAAPGFRRRHPPSPSRGTFTGNGLWERGRPAAW</sequence>
<name>A0A7J7YWJ1_PIPKU</name>
<gene>
    <name evidence="2" type="ORF">mPipKuh1_009812</name>
</gene>
<keyword evidence="3" id="KW-1185">Reference proteome</keyword>
<evidence type="ECO:0000256" key="1">
    <source>
        <dbReference type="SAM" id="MobiDB-lite"/>
    </source>
</evidence>
<organism evidence="2 3">
    <name type="scientific">Pipistrellus kuhlii</name>
    <name type="common">Kuhl's pipistrelle</name>
    <dbReference type="NCBI Taxonomy" id="59472"/>
    <lineage>
        <taxon>Eukaryota</taxon>
        <taxon>Metazoa</taxon>
        <taxon>Chordata</taxon>
        <taxon>Craniata</taxon>
        <taxon>Vertebrata</taxon>
        <taxon>Euteleostomi</taxon>
        <taxon>Mammalia</taxon>
        <taxon>Eutheria</taxon>
        <taxon>Laurasiatheria</taxon>
        <taxon>Chiroptera</taxon>
        <taxon>Yangochiroptera</taxon>
        <taxon>Vespertilionidae</taxon>
        <taxon>Pipistrellus</taxon>
    </lineage>
</organism>
<feature type="region of interest" description="Disordered" evidence="1">
    <location>
        <begin position="43"/>
        <end position="67"/>
    </location>
</feature>
<evidence type="ECO:0000313" key="3">
    <source>
        <dbReference type="Proteomes" id="UP000558488"/>
    </source>
</evidence>